<keyword evidence="1 2" id="KW-0732">Signal</keyword>
<dbReference type="AlphaFoldDB" id="A0A7Z8Y5X2"/>
<reference evidence="4 5" key="1">
    <citation type="submission" date="2018-11" db="EMBL/GenBank/DDBJ databases">
        <authorList>
            <person name="Peiro R."/>
            <person name="Begona"/>
            <person name="Cbmso G."/>
            <person name="Lopez M."/>
            <person name="Gonzalez S."/>
            <person name="Sacristan E."/>
            <person name="Castillo E."/>
        </authorList>
    </citation>
    <scope>NUCLEOTIDE SEQUENCE [LARGE SCALE GENOMIC DNA]</scope>
    <source>
        <strain evidence="4">Brev_genome</strain>
    </source>
</reference>
<organism evidence="4 5">
    <name type="scientific">Brevundimonas mediterranea</name>
    <dbReference type="NCBI Taxonomy" id="74329"/>
    <lineage>
        <taxon>Bacteria</taxon>
        <taxon>Pseudomonadati</taxon>
        <taxon>Pseudomonadota</taxon>
        <taxon>Alphaproteobacteria</taxon>
        <taxon>Caulobacterales</taxon>
        <taxon>Caulobacteraceae</taxon>
        <taxon>Brevundimonas</taxon>
    </lineage>
</organism>
<dbReference type="EMBL" id="UXHF01000063">
    <property type="protein sequence ID" value="VDC51265.1"/>
    <property type="molecule type" value="Genomic_DNA"/>
</dbReference>
<keyword evidence="5" id="KW-1185">Reference proteome</keyword>
<feature type="signal peptide" evidence="2">
    <location>
        <begin position="1"/>
        <end position="25"/>
    </location>
</feature>
<dbReference type="InterPro" id="IPR011250">
    <property type="entry name" value="OMP/PagP_B-barrel"/>
</dbReference>
<dbReference type="Pfam" id="PF13505">
    <property type="entry name" value="OMP_b-brl"/>
    <property type="match status" value="1"/>
</dbReference>
<feature type="chain" id="PRO_5031203908" evidence="2">
    <location>
        <begin position="26"/>
        <end position="256"/>
    </location>
</feature>
<evidence type="ECO:0000256" key="1">
    <source>
        <dbReference type="ARBA" id="ARBA00022729"/>
    </source>
</evidence>
<dbReference type="SUPFAM" id="SSF56925">
    <property type="entry name" value="OMPA-like"/>
    <property type="match status" value="1"/>
</dbReference>
<evidence type="ECO:0000313" key="5">
    <source>
        <dbReference type="Proteomes" id="UP000289220"/>
    </source>
</evidence>
<dbReference type="Gene3D" id="2.40.160.20">
    <property type="match status" value="1"/>
</dbReference>
<accession>A0A7Z8Y5X2</accession>
<dbReference type="InterPro" id="IPR027385">
    <property type="entry name" value="Beta-barrel_OMP"/>
</dbReference>
<proteinExistence type="predicted"/>
<feature type="domain" description="Outer membrane protein beta-barrel" evidence="3">
    <location>
        <begin position="11"/>
        <end position="243"/>
    </location>
</feature>
<sequence length="256" mass="26975">MRMKTIVLASSAAAALALSAGAASAEPNGWYGAIDAGYHMIDDINAESSTTGANWNYEVNDGWAAFARLGYRFNPNWRVELEGGYRSGDIGTVRAVSGTQGLCNLTPATGGCFSPEGDIESATLMANVIYDFGYEAWGIRPFVGLGAGVNRVTTDTNGNLRANRGATFTADDDSTEFAAQAIAGLAWAVGDRTNIDLTYRYLTGDASFASTTVGTGVGATSFGEWDGDYDQSHTVTLGLRYSFGACLLYPSPSPRD</sequence>
<gene>
    <name evidence="4" type="ORF">BREV_BREV_02616</name>
</gene>
<protein>
    <submittedName>
        <fullName evidence="4">Outer membrane protein</fullName>
    </submittedName>
</protein>
<evidence type="ECO:0000313" key="4">
    <source>
        <dbReference type="EMBL" id="VDC51265.1"/>
    </source>
</evidence>
<dbReference type="Proteomes" id="UP000289220">
    <property type="component" value="Unassembled WGS sequence"/>
</dbReference>
<evidence type="ECO:0000256" key="2">
    <source>
        <dbReference type="SAM" id="SignalP"/>
    </source>
</evidence>
<evidence type="ECO:0000259" key="3">
    <source>
        <dbReference type="Pfam" id="PF13505"/>
    </source>
</evidence>
<comment type="caution">
    <text evidence="4">The sequence shown here is derived from an EMBL/GenBank/DDBJ whole genome shotgun (WGS) entry which is preliminary data.</text>
</comment>
<name>A0A7Z8Y5X2_9CAUL</name>